<dbReference type="GO" id="GO:0003676">
    <property type="term" value="F:nucleic acid binding"/>
    <property type="evidence" value="ECO:0007669"/>
    <property type="project" value="InterPro"/>
</dbReference>
<dbReference type="AlphaFoldDB" id="A0A9W9GU35"/>
<organism evidence="1 2">
    <name type="scientific">Penicillium bovifimosum</name>
    <dbReference type="NCBI Taxonomy" id="126998"/>
    <lineage>
        <taxon>Eukaryota</taxon>
        <taxon>Fungi</taxon>
        <taxon>Dikarya</taxon>
        <taxon>Ascomycota</taxon>
        <taxon>Pezizomycotina</taxon>
        <taxon>Eurotiomycetes</taxon>
        <taxon>Eurotiomycetidae</taxon>
        <taxon>Eurotiales</taxon>
        <taxon>Aspergillaceae</taxon>
        <taxon>Penicillium</taxon>
    </lineage>
</organism>
<dbReference type="InterPro" id="IPR036397">
    <property type="entry name" value="RNaseH_sf"/>
</dbReference>
<keyword evidence="1" id="KW-0695">RNA-directed DNA polymerase</keyword>
<keyword evidence="1" id="KW-0548">Nucleotidyltransferase</keyword>
<evidence type="ECO:0000313" key="2">
    <source>
        <dbReference type="Proteomes" id="UP001149079"/>
    </source>
</evidence>
<dbReference type="OrthoDB" id="3561817at2759"/>
<protein>
    <submittedName>
        <fullName evidence="1">RNA-directed DNA polymerase from transposon X-element</fullName>
    </submittedName>
</protein>
<dbReference type="InterPro" id="IPR012337">
    <property type="entry name" value="RNaseH-like_sf"/>
</dbReference>
<evidence type="ECO:0000313" key="1">
    <source>
        <dbReference type="EMBL" id="KAJ5129943.1"/>
    </source>
</evidence>
<reference evidence="1" key="2">
    <citation type="journal article" date="2023" name="IMA Fungus">
        <title>Comparative genomic study of the Penicillium genus elucidates a diverse pangenome and 15 lateral gene transfer events.</title>
        <authorList>
            <person name="Petersen C."/>
            <person name="Sorensen T."/>
            <person name="Nielsen M.R."/>
            <person name="Sondergaard T.E."/>
            <person name="Sorensen J.L."/>
            <person name="Fitzpatrick D.A."/>
            <person name="Frisvad J.C."/>
            <person name="Nielsen K.L."/>
        </authorList>
    </citation>
    <scope>NUCLEOTIDE SEQUENCE</scope>
    <source>
        <strain evidence="1">IBT 22155</strain>
    </source>
</reference>
<dbReference type="RefSeq" id="XP_056520322.1">
    <property type="nucleotide sequence ID" value="XM_056666726.1"/>
</dbReference>
<gene>
    <name evidence="1" type="ORF">N7515_005982</name>
</gene>
<dbReference type="GeneID" id="81405896"/>
<keyword evidence="2" id="KW-1185">Reference proteome</keyword>
<comment type="caution">
    <text evidence="1">The sequence shown here is derived from an EMBL/GenBank/DDBJ whole genome shotgun (WGS) entry which is preliminary data.</text>
</comment>
<sequence length="156" mass="17009">MPKIWLCVDSTSVIWCIRETAPTSSQWAFLNCQQAIDTHGVGVRWAPGHISIEGDEASDRLVAAGADMELDGPEALPTVSGIGSLFRDMKKAQQQEWWMASVGKLSVALQARPVPCAGCREPVRRFVAFDTHVAWRPADADSTGIYCLLTVQKGPL</sequence>
<dbReference type="GO" id="GO:0003964">
    <property type="term" value="F:RNA-directed DNA polymerase activity"/>
    <property type="evidence" value="ECO:0007669"/>
    <property type="project" value="UniProtKB-KW"/>
</dbReference>
<dbReference type="Proteomes" id="UP001149079">
    <property type="component" value="Unassembled WGS sequence"/>
</dbReference>
<keyword evidence="1" id="KW-0808">Transferase</keyword>
<reference evidence="1" key="1">
    <citation type="submission" date="2022-11" db="EMBL/GenBank/DDBJ databases">
        <authorList>
            <person name="Petersen C."/>
        </authorList>
    </citation>
    <scope>NUCLEOTIDE SEQUENCE</scope>
    <source>
        <strain evidence="1">IBT 22155</strain>
    </source>
</reference>
<dbReference type="EMBL" id="JAPQKL010000005">
    <property type="protein sequence ID" value="KAJ5129943.1"/>
    <property type="molecule type" value="Genomic_DNA"/>
</dbReference>
<proteinExistence type="predicted"/>
<dbReference type="SUPFAM" id="SSF53098">
    <property type="entry name" value="Ribonuclease H-like"/>
    <property type="match status" value="1"/>
</dbReference>
<accession>A0A9W9GU35</accession>
<name>A0A9W9GU35_9EURO</name>
<dbReference type="Gene3D" id="3.30.420.10">
    <property type="entry name" value="Ribonuclease H-like superfamily/Ribonuclease H"/>
    <property type="match status" value="1"/>
</dbReference>